<name>A0A3Q7HGS3_SOLLC</name>
<protein>
    <recommendedName>
        <fullName evidence="3">Reverse transcriptase Ty1/copia-type domain-containing protein</fullName>
    </recommendedName>
</protein>
<dbReference type="EnsemblPlants" id="Solyc07g062717.1.1">
    <property type="protein sequence ID" value="Solyc07g062717.1.1"/>
    <property type="gene ID" value="Solyc07g062717.1"/>
</dbReference>
<dbReference type="PANTHER" id="PTHR11439">
    <property type="entry name" value="GAG-POL-RELATED RETROTRANSPOSON"/>
    <property type="match status" value="1"/>
</dbReference>
<dbReference type="InParanoid" id="A0A3Q7HGS3"/>
<dbReference type="PANTHER" id="PTHR11439:SF499">
    <property type="entry name" value="PPC DOMAIN-CONTAINING PROTEIN"/>
    <property type="match status" value="1"/>
</dbReference>
<proteinExistence type="predicted"/>
<dbReference type="Gramene" id="Solyc07g062717.1.1">
    <property type="protein sequence ID" value="Solyc07g062717.1.1"/>
    <property type="gene ID" value="Solyc07g062717.1"/>
</dbReference>
<evidence type="ECO:0000313" key="2">
    <source>
        <dbReference type="Proteomes" id="UP000004994"/>
    </source>
</evidence>
<dbReference type="OMA" id="ANSHAIG"/>
<dbReference type="AlphaFoldDB" id="A0A3Q7HGS3"/>
<reference evidence="1" key="1">
    <citation type="journal article" date="2012" name="Nature">
        <title>The tomato genome sequence provides insights into fleshy fruit evolution.</title>
        <authorList>
            <consortium name="Tomato Genome Consortium"/>
        </authorList>
    </citation>
    <scope>NUCLEOTIDE SEQUENCE [LARGE SCALE GENOMIC DNA]</scope>
    <source>
        <strain evidence="1">cv. Heinz 1706</strain>
    </source>
</reference>
<reference evidence="1" key="2">
    <citation type="submission" date="2019-01" db="UniProtKB">
        <authorList>
            <consortium name="EnsemblPlants"/>
        </authorList>
    </citation>
    <scope>IDENTIFICATION</scope>
    <source>
        <strain evidence="1">cv. Heinz 1706</strain>
    </source>
</reference>
<dbReference type="Proteomes" id="UP000004994">
    <property type="component" value="Chromosome 7"/>
</dbReference>
<evidence type="ECO:0008006" key="3">
    <source>
        <dbReference type="Google" id="ProtNLM"/>
    </source>
</evidence>
<organism evidence="1">
    <name type="scientific">Solanum lycopersicum</name>
    <name type="common">Tomato</name>
    <name type="synonym">Lycopersicon esculentum</name>
    <dbReference type="NCBI Taxonomy" id="4081"/>
    <lineage>
        <taxon>Eukaryota</taxon>
        <taxon>Viridiplantae</taxon>
        <taxon>Streptophyta</taxon>
        <taxon>Embryophyta</taxon>
        <taxon>Tracheophyta</taxon>
        <taxon>Spermatophyta</taxon>
        <taxon>Magnoliopsida</taxon>
        <taxon>eudicotyledons</taxon>
        <taxon>Gunneridae</taxon>
        <taxon>Pentapetalae</taxon>
        <taxon>asterids</taxon>
        <taxon>lamiids</taxon>
        <taxon>Solanales</taxon>
        <taxon>Solanaceae</taxon>
        <taxon>Solanoideae</taxon>
        <taxon>Solaneae</taxon>
        <taxon>Solanum</taxon>
        <taxon>Solanum subgen. Lycopersicon</taxon>
    </lineage>
</organism>
<accession>A0A3Q7HGS3</accession>
<sequence>MTTSPDPIFHVLQFANDLVVDNSSPTSNSTPIPSPMPFPEAPIPLPPGNSIRHSYKTKRKYALELIVDSGQGGAKPASTPLDFNQRLTSHEFDIATGNDNDKLLPDSRNYQRLIGKLLYLTMTRLDITYVVKVLSQFMHKPKESHMLVALRVIRYIENAPGLGLLISSASSHSLTAYCDLDWAACPQTSKSAISRSFA</sequence>
<evidence type="ECO:0000313" key="1">
    <source>
        <dbReference type="EnsemblPlants" id="Solyc07g062717.1.1"/>
    </source>
</evidence>
<dbReference type="STRING" id="4081.A0A3Q7HGS3"/>
<keyword evidence="2" id="KW-1185">Reference proteome</keyword>